<comment type="caution">
    <text evidence="2">The sequence shown here is derived from an EMBL/GenBank/DDBJ whole genome shotgun (WGS) entry which is preliminary data.</text>
</comment>
<dbReference type="AlphaFoldDB" id="A0A1F5SX83"/>
<keyword evidence="1" id="KW-0812">Transmembrane</keyword>
<reference evidence="2 3" key="1">
    <citation type="journal article" date="2016" name="Nat. Commun.">
        <title>Thousands of microbial genomes shed light on interconnected biogeochemical processes in an aquifer system.</title>
        <authorList>
            <person name="Anantharaman K."/>
            <person name="Brown C.T."/>
            <person name="Hug L.A."/>
            <person name="Sharon I."/>
            <person name="Castelle C.J."/>
            <person name="Probst A.J."/>
            <person name="Thomas B.C."/>
            <person name="Singh A."/>
            <person name="Wilkins M.J."/>
            <person name="Karaoz U."/>
            <person name="Brodie E.L."/>
            <person name="Williams K.H."/>
            <person name="Hubbard S.S."/>
            <person name="Banfield J.F."/>
        </authorList>
    </citation>
    <scope>NUCLEOTIDE SEQUENCE [LARGE SCALE GENOMIC DNA]</scope>
</reference>
<dbReference type="EMBL" id="MFFY01000018">
    <property type="protein sequence ID" value="OGF31338.1"/>
    <property type="molecule type" value="Genomic_DNA"/>
</dbReference>
<proteinExistence type="predicted"/>
<evidence type="ECO:0000313" key="2">
    <source>
        <dbReference type="EMBL" id="OGF31338.1"/>
    </source>
</evidence>
<evidence type="ECO:0000256" key="1">
    <source>
        <dbReference type="SAM" id="Phobius"/>
    </source>
</evidence>
<keyword evidence="1" id="KW-1133">Transmembrane helix</keyword>
<evidence type="ECO:0000313" key="3">
    <source>
        <dbReference type="Proteomes" id="UP000176915"/>
    </source>
</evidence>
<accession>A0A1F5SX83</accession>
<protein>
    <submittedName>
        <fullName evidence="2">Uncharacterized protein</fullName>
    </submittedName>
</protein>
<dbReference type="Proteomes" id="UP000176915">
    <property type="component" value="Unassembled WGS sequence"/>
</dbReference>
<keyword evidence="1" id="KW-0472">Membrane</keyword>
<feature type="transmembrane region" description="Helical" evidence="1">
    <location>
        <begin position="38"/>
        <end position="62"/>
    </location>
</feature>
<name>A0A1F5SX83_9BACT</name>
<gene>
    <name evidence="2" type="ORF">A3H09_03915</name>
</gene>
<sequence length="70" mass="8012">MASAYRRAPDFHLLTAKYNAAKDKHIADPARTMALNNVIMVSMFFSSLFVLTFAFILIHLYYNVKLKATQ</sequence>
<organism evidence="2 3">
    <name type="scientific">Candidatus Falkowbacteria bacterium RIFCSPLOWO2_12_FULL_45_13</name>
    <dbReference type="NCBI Taxonomy" id="1797991"/>
    <lineage>
        <taxon>Bacteria</taxon>
        <taxon>Candidatus Falkowiibacteriota</taxon>
    </lineage>
</organism>